<dbReference type="EMBL" id="BPLQ01006238">
    <property type="protein sequence ID" value="GIY20959.1"/>
    <property type="molecule type" value="Genomic_DNA"/>
</dbReference>
<comment type="caution">
    <text evidence="1">The sequence shown here is derived from an EMBL/GenBank/DDBJ whole genome shotgun (WGS) entry which is preliminary data.</text>
</comment>
<evidence type="ECO:0000313" key="1">
    <source>
        <dbReference type="EMBL" id="GIY20959.1"/>
    </source>
</evidence>
<keyword evidence="2" id="KW-1185">Reference proteome</keyword>
<gene>
    <name evidence="1" type="ORF">CDAR_582511</name>
</gene>
<organism evidence="1 2">
    <name type="scientific">Caerostris darwini</name>
    <dbReference type="NCBI Taxonomy" id="1538125"/>
    <lineage>
        <taxon>Eukaryota</taxon>
        <taxon>Metazoa</taxon>
        <taxon>Ecdysozoa</taxon>
        <taxon>Arthropoda</taxon>
        <taxon>Chelicerata</taxon>
        <taxon>Arachnida</taxon>
        <taxon>Araneae</taxon>
        <taxon>Araneomorphae</taxon>
        <taxon>Entelegynae</taxon>
        <taxon>Araneoidea</taxon>
        <taxon>Araneidae</taxon>
        <taxon>Caerostris</taxon>
    </lineage>
</organism>
<dbReference type="AlphaFoldDB" id="A0AAV4RG78"/>
<evidence type="ECO:0000313" key="2">
    <source>
        <dbReference type="Proteomes" id="UP001054837"/>
    </source>
</evidence>
<protein>
    <submittedName>
        <fullName evidence="1">Uncharacterized protein</fullName>
    </submittedName>
</protein>
<dbReference type="Proteomes" id="UP001054837">
    <property type="component" value="Unassembled WGS sequence"/>
</dbReference>
<accession>A0AAV4RG78</accession>
<name>A0AAV4RG78_9ARAC</name>
<reference evidence="1 2" key="1">
    <citation type="submission" date="2021-06" db="EMBL/GenBank/DDBJ databases">
        <title>Caerostris darwini draft genome.</title>
        <authorList>
            <person name="Kono N."/>
            <person name="Arakawa K."/>
        </authorList>
    </citation>
    <scope>NUCLEOTIDE SEQUENCE [LARGE SCALE GENOMIC DNA]</scope>
</reference>
<proteinExistence type="predicted"/>
<sequence length="86" mass="9693">MTKWSGGQASLCVPEMKMLGSRPKPLTQLEWEMTSIKSHIPKAYSEHLKLPWLSILIRITTPSATNHRRGLGFSEPMEALHLSLIP</sequence>